<dbReference type="Proteomes" id="UP000231990">
    <property type="component" value="Unassembled WGS sequence"/>
</dbReference>
<keyword evidence="4" id="KW-1185">Reference proteome</keyword>
<evidence type="ECO:0008006" key="6">
    <source>
        <dbReference type="Google" id="ProtNLM"/>
    </source>
</evidence>
<dbReference type="EMBL" id="NPDY01000003">
    <property type="protein sequence ID" value="PJZ70467.1"/>
    <property type="molecule type" value="Genomic_DNA"/>
</dbReference>
<keyword evidence="1" id="KW-0812">Transmembrane</keyword>
<accession>A0A2M9ZQU7</accession>
<gene>
    <name evidence="2" type="ORF">CH360_05605</name>
    <name evidence="3" type="ORF">CH373_05185</name>
</gene>
<evidence type="ECO:0000313" key="3">
    <source>
        <dbReference type="EMBL" id="PJZ74303.1"/>
    </source>
</evidence>
<evidence type="ECO:0000256" key="1">
    <source>
        <dbReference type="SAM" id="Phobius"/>
    </source>
</evidence>
<dbReference type="AlphaFoldDB" id="A0A2M9ZQU7"/>
<feature type="transmembrane region" description="Helical" evidence="1">
    <location>
        <begin position="40"/>
        <end position="59"/>
    </location>
</feature>
<name>A0A2M9ZQU7_9LEPT</name>
<keyword evidence="1" id="KW-1133">Transmembrane helix</keyword>
<dbReference type="Proteomes" id="UP000231962">
    <property type="component" value="Unassembled WGS sequence"/>
</dbReference>
<evidence type="ECO:0000313" key="2">
    <source>
        <dbReference type="EMBL" id="PJZ70467.1"/>
    </source>
</evidence>
<reference evidence="4 5" key="1">
    <citation type="submission" date="2017-07" db="EMBL/GenBank/DDBJ databases">
        <title>Leptospira spp. isolated from tropical soils.</title>
        <authorList>
            <person name="Thibeaux R."/>
            <person name="Iraola G."/>
            <person name="Ferres I."/>
            <person name="Bierque E."/>
            <person name="Girault D."/>
            <person name="Soupe-Gilbert M.-E."/>
            <person name="Picardeau M."/>
            <person name="Goarant C."/>
        </authorList>
    </citation>
    <scope>NUCLEOTIDE SEQUENCE [LARGE SCALE GENOMIC DNA]</scope>
    <source>
        <strain evidence="3 5">FH1-B-B1</strain>
        <strain evidence="2 4">FH1-B-C1</strain>
    </source>
</reference>
<dbReference type="OrthoDB" id="370375at2"/>
<sequence>MFTILANLILILHLCFVLFVIFGAILSFRFKWMPWIHIPAAIWGFLVEMTGWICPLTPLEWKFRMLAGQSGYSGGFLEYYIISILYPEGLTREISYFLGAGVLLWNLLIYYLVWKKKQS</sequence>
<proteinExistence type="predicted"/>
<keyword evidence="1" id="KW-0472">Membrane</keyword>
<protein>
    <recommendedName>
        <fullName evidence="6">DUF2784 domain-containing protein</fullName>
    </recommendedName>
</protein>
<dbReference type="EMBL" id="NPDZ01000002">
    <property type="protein sequence ID" value="PJZ74303.1"/>
    <property type="molecule type" value="Genomic_DNA"/>
</dbReference>
<comment type="caution">
    <text evidence="3">The sequence shown here is derived from an EMBL/GenBank/DDBJ whole genome shotgun (WGS) entry which is preliminary data.</text>
</comment>
<feature type="transmembrane region" description="Helical" evidence="1">
    <location>
        <begin position="6"/>
        <end position="28"/>
    </location>
</feature>
<organism evidence="3 5">
    <name type="scientific">Leptospira perolatii</name>
    <dbReference type="NCBI Taxonomy" id="2023191"/>
    <lineage>
        <taxon>Bacteria</taxon>
        <taxon>Pseudomonadati</taxon>
        <taxon>Spirochaetota</taxon>
        <taxon>Spirochaetia</taxon>
        <taxon>Leptospirales</taxon>
        <taxon>Leptospiraceae</taxon>
        <taxon>Leptospira</taxon>
    </lineage>
</organism>
<evidence type="ECO:0000313" key="4">
    <source>
        <dbReference type="Proteomes" id="UP000231962"/>
    </source>
</evidence>
<evidence type="ECO:0000313" key="5">
    <source>
        <dbReference type="Proteomes" id="UP000231990"/>
    </source>
</evidence>
<dbReference type="Pfam" id="PF10861">
    <property type="entry name" value="DUF2784"/>
    <property type="match status" value="1"/>
</dbReference>
<feature type="transmembrane region" description="Helical" evidence="1">
    <location>
        <begin position="94"/>
        <end position="113"/>
    </location>
</feature>
<dbReference type="InterPro" id="IPR021218">
    <property type="entry name" value="DUF2784"/>
</dbReference>